<dbReference type="EMBL" id="MU006789">
    <property type="protein sequence ID" value="KAF2638622.1"/>
    <property type="molecule type" value="Genomic_DNA"/>
</dbReference>
<feature type="compositionally biased region" description="Basic and acidic residues" evidence="7">
    <location>
        <begin position="142"/>
        <end position="155"/>
    </location>
</feature>
<keyword evidence="10" id="KW-1185">Reference proteome</keyword>
<protein>
    <recommendedName>
        <fullName evidence="3">Transcription factor BYE1</fullName>
    </recommendedName>
</protein>
<dbReference type="PANTHER" id="PTHR11477:SF11">
    <property type="entry name" value="TRANSCRIPTION FACTOR BYE1"/>
    <property type="match status" value="1"/>
</dbReference>
<dbReference type="Gene3D" id="3.30.40.10">
    <property type="entry name" value="Zinc/RING finger domain, C3HC4 (zinc finger)"/>
    <property type="match status" value="1"/>
</dbReference>
<dbReference type="GO" id="GO:0006368">
    <property type="term" value="P:transcription elongation by RNA polymerase II"/>
    <property type="evidence" value="ECO:0007669"/>
    <property type="project" value="TreeGrafter"/>
</dbReference>
<dbReference type="SMART" id="SM00249">
    <property type="entry name" value="PHD"/>
    <property type="match status" value="1"/>
</dbReference>
<feature type="region of interest" description="Disordered" evidence="7">
    <location>
        <begin position="1"/>
        <end position="57"/>
    </location>
</feature>
<evidence type="ECO:0000256" key="2">
    <source>
        <dbReference type="ARBA" id="ARBA00011050"/>
    </source>
</evidence>
<dbReference type="CDD" id="cd21538">
    <property type="entry name" value="SPOC_TFIIS"/>
    <property type="match status" value="1"/>
</dbReference>
<dbReference type="SUPFAM" id="SSF57903">
    <property type="entry name" value="FYVE/PHD zinc finger"/>
    <property type="match status" value="1"/>
</dbReference>
<feature type="compositionally biased region" description="Basic and acidic residues" evidence="7">
    <location>
        <begin position="218"/>
        <end position="233"/>
    </location>
</feature>
<dbReference type="InterPro" id="IPR013083">
    <property type="entry name" value="Znf_RING/FYVE/PHD"/>
</dbReference>
<keyword evidence="6" id="KW-0862">Zinc</keyword>
<dbReference type="OrthoDB" id="79252at2759"/>
<sequence length="861" mass="94550">MAEEIRRSGRANKGHHTKNADALDEPAPKSSSKSKSKKGQAQPSRSQSAQTPEHEEGGDEIIRCVCGDNRDITGRQMICCDQCEAWQHNQCLNLPGSKYWANKSYFCERCHPHDHVELLAAMARGEKPWNRKNKKGKKAKSRPSDVDTDPNREKATPPSSKLSTPVPVPDPAEAPAKTPTPAPRAPNTAPQAAQETSNGQAKSSKKGTPKSQPQSPLGEKRRHESITEKDPANKKRRKSSAAVAEKPDSPPSLAATIDALPAKQRPMVEKLRDNIVPHIDAAVAAKRYEIPDGESAIALASKFALEIHRAVLLLGDPEKQDSPFSVQFRSIIFNSKKNAILTDRLLSGSLTPDEFATMSAEEMASEDKQKEYAALREANEKQMVLTEETGPRLRKTHKGEEFIGGDEGSTNDEFRAPPPRDREDIIDARPAQPPSPVQDGHAAVELPEELGQRAPLAVDTSSTPMDEVRRPSSNFDINSVFDKVRSPQADQQAFLQRRQSSIRTQETPRQGPGDDADIDRLLKDEDNDVEMSGYRADPSVVWKGTVQMQQMEPFEASARFVAGGDFGQIIPWEKLLAPLLPIQGRIENNRGDDYIQGLAKTGTHDVCVLSLAPTTEEGRGVMEGIYNYFHPRHRWGVVSIESNEALRDLYVVPLEPGTSDLPPFLDMLEYCTIEMPRKEPMMLLALIARLPETKPVITQPVFEPYPAQTTPSAQINHPVQAPNGPSPSPVNPHAPQYSPMNTAFPPPHLDYNNGNAFPLHQPHHPHHPPAHNGHAQAQQGAQMPHPPAPTPPIPLAIEILGPYLNAPVIGKILATSEGGASMSREIMLNLKHIMDTVPDARHDFGVFQQHLADQAKADAGS</sequence>
<dbReference type="InterPro" id="IPR012921">
    <property type="entry name" value="SPOC_C"/>
</dbReference>
<dbReference type="Pfam" id="PF23257">
    <property type="entry name" value="DUF7071"/>
    <property type="match status" value="1"/>
</dbReference>
<organism evidence="9 10">
    <name type="scientific">Massarina eburnea CBS 473.64</name>
    <dbReference type="NCBI Taxonomy" id="1395130"/>
    <lineage>
        <taxon>Eukaryota</taxon>
        <taxon>Fungi</taxon>
        <taxon>Dikarya</taxon>
        <taxon>Ascomycota</taxon>
        <taxon>Pezizomycotina</taxon>
        <taxon>Dothideomycetes</taxon>
        <taxon>Pleosporomycetidae</taxon>
        <taxon>Pleosporales</taxon>
        <taxon>Massarineae</taxon>
        <taxon>Massarinaceae</taxon>
        <taxon>Massarina</taxon>
    </lineage>
</organism>
<evidence type="ECO:0000256" key="5">
    <source>
        <dbReference type="ARBA" id="ARBA00022771"/>
    </source>
</evidence>
<dbReference type="Proteomes" id="UP000799753">
    <property type="component" value="Unassembled WGS sequence"/>
</dbReference>
<dbReference type="InterPro" id="IPR001965">
    <property type="entry name" value="Znf_PHD"/>
</dbReference>
<dbReference type="InterPro" id="IPR036575">
    <property type="entry name" value="TFIIS_cen_dom_sf"/>
</dbReference>
<keyword evidence="4" id="KW-0479">Metal-binding</keyword>
<dbReference type="GO" id="GO:0005634">
    <property type="term" value="C:nucleus"/>
    <property type="evidence" value="ECO:0007669"/>
    <property type="project" value="TreeGrafter"/>
</dbReference>
<dbReference type="AlphaFoldDB" id="A0A6A6RUF7"/>
<dbReference type="PROSITE" id="PS01359">
    <property type="entry name" value="ZF_PHD_1"/>
    <property type="match status" value="1"/>
</dbReference>
<dbReference type="GO" id="GO:0001139">
    <property type="term" value="F:RNA polymerase II complex recruiting activity"/>
    <property type="evidence" value="ECO:0007669"/>
    <property type="project" value="TreeGrafter"/>
</dbReference>
<comment type="function">
    <text evidence="1">Negative regulator of transcription elongation.</text>
</comment>
<evidence type="ECO:0000256" key="4">
    <source>
        <dbReference type="ARBA" id="ARBA00022723"/>
    </source>
</evidence>
<comment type="similarity">
    <text evidence="2">Belongs to the BYE1 family.</text>
</comment>
<dbReference type="Gene3D" id="1.10.472.30">
    <property type="entry name" value="Transcription elongation factor S-II, central domain"/>
    <property type="match status" value="1"/>
</dbReference>
<feature type="compositionally biased region" description="Pro residues" evidence="7">
    <location>
        <begin position="166"/>
        <end position="184"/>
    </location>
</feature>
<dbReference type="GO" id="GO:0008270">
    <property type="term" value="F:zinc ion binding"/>
    <property type="evidence" value="ECO:0007669"/>
    <property type="project" value="UniProtKB-KW"/>
</dbReference>
<evidence type="ECO:0000256" key="6">
    <source>
        <dbReference type="ARBA" id="ARBA00022833"/>
    </source>
</evidence>
<gene>
    <name evidence="9" type="ORF">P280DRAFT_471222</name>
</gene>
<evidence type="ECO:0000313" key="9">
    <source>
        <dbReference type="EMBL" id="KAF2638622.1"/>
    </source>
</evidence>
<feature type="compositionally biased region" description="Polar residues" evidence="7">
    <location>
        <begin position="39"/>
        <end position="51"/>
    </location>
</feature>
<feature type="compositionally biased region" description="Basic residues" evidence="7">
    <location>
        <begin position="130"/>
        <end position="141"/>
    </location>
</feature>
<accession>A0A6A6RUF7</accession>
<feature type="region of interest" description="Disordered" evidence="7">
    <location>
        <begin position="753"/>
        <end position="791"/>
    </location>
</feature>
<evidence type="ECO:0000259" key="8">
    <source>
        <dbReference type="PROSITE" id="PS51321"/>
    </source>
</evidence>
<dbReference type="InterPro" id="IPR055499">
    <property type="entry name" value="DUF7071"/>
</dbReference>
<dbReference type="InterPro" id="IPR011011">
    <property type="entry name" value="Znf_FYVE_PHD"/>
</dbReference>
<dbReference type="InterPro" id="IPR003618">
    <property type="entry name" value="TFIIS_cen_dom"/>
</dbReference>
<evidence type="ECO:0000256" key="3">
    <source>
        <dbReference type="ARBA" id="ARBA00021616"/>
    </source>
</evidence>
<dbReference type="Pfam" id="PF07744">
    <property type="entry name" value="SPOC"/>
    <property type="match status" value="1"/>
</dbReference>
<dbReference type="GO" id="GO:0031564">
    <property type="term" value="P:transcription antitermination"/>
    <property type="evidence" value="ECO:0007669"/>
    <property type="project" value="TreeGrafter"/>
</dbReference>
<feature type="domain" description="TFIIS central" evidence="8">
    <location>
        <begin position="271"/>
        <end position="391"/>
    </location>
</feature>
<dbReference type="SUPFAM" id="SSF46942">
    <property type="entry name" value="Elongation factor TFIIS domain 2"/>
    <property type="match status" value="1"/>
</dbReference>
<dbReference type="GO" id="GO:0000977">
    <property type="term" value="F:RNA polymerase II transcription regulatory region sequence-specific DNA binding"/>
    <property type="evidence" value="ECO:0007669"/>
    <property type="project" value="TreeGrafter"/>
</dbReference>
<evidence type="ECO:0000256" key="7">
    <source>
        <dbReference type="SAM" id="MobiDB-lite"/>
    </source>
</evidence>
<proteinExistence type="inferred from homology"/>
<evidence type="ECO:0000313" key="10">
    <source>
        <dbReference type="Proteomes" id="UP000799753"/>
    </source>
</evidence>
<dbReference type="InterPro" id="IPR019787">
    <property type="entry name" value="Znf_PHD-finger"/>
</dbReference>
<dbReference type="SMART" id="SM00510">
    <property type="entry name" value="TFS2M"/>
    <property type="match status" value="1"/>
</dbReference>
<feature type="compositionally biased region" description="Low complexity" evidence="7">
    <location>
        <begin position="770"/>
        <end position="783"/>
    </location>
</feature>
<feature type="region of interest" description="Disordered" evidence="7">
    <location>
        <begin position="390"/>
        <end position="519"/>
    </location>
</feature>
<dbReference type="Pfam" id="PF07500">
    <property type="entry name" value="TFIIS_M"/>
    <property type="match status" value="1"/>
</dbReference>
<feature type="compositionally biased region" description="Polar residues" evidence="7">
    <location>
        <begin position="488"/>
        <end position="508"/>
    </location>
</feature>
<dbReference type="PANTHER" id="PTHR11477">
    <property type="entry name" value="TRANSCRIPTION FACTOR S-II ZINC FINGER DOMAIN-CONTAINING PROTEIN"/>
    <property type="match status" value="1"/>
</dbReference>
<feature type="region of interest" description="Disordered" evidence="7">
    <location>
        <begin position="704"/>
        <end position="740"/>
    </location>
</feature>
<dbReference type="Pfam" id="PF00628">
    <property type="entry name" value="PHD"/>
    <property type="match status" value="1"/>
</dbReference>
<reference evidence="9" key="1">
    <citation type="journal article" date="2020" name="Stud. Mycol.">
        <title>101 Dothideomycetes genomes: a test case for predicting lifestyles and emergence of pathogens.</title>
        <authorList>
            <person name="Haridas S."/>
            <person name="Albert R."/>
            <person name="Binder M."/>
            <person name="Bloem J."/>
            <person name="Labutti K."/>
            <person name="Salamov A."/>
            <person name="Andreopoulos B."/>
            <person name="Baker S."/>
            <person name="Barry K."/>
            <person name="Bills G."/>
            <person name="Bluhm B."/>
            <person name="Cannon C."/>
            <person name="Castanera R."/>
            <person name="Culley D."/>
            <person name="Daum C."/>
            <person name="Ezra D."/>
            <person name="Gonzalez J."/>
            <person name="Henrissat B."/>
            <person name="Kuo A."/>
            <person name="Liang C."/>
            <person name="Lipzen A."/>
            <person name="Lutzoni F."/>
            <person name="Magnuson J."/>
            <person name="Mondo S."/>
            <person name="Nolan M."/>
            <person name="Ohm R."/>
            <person name="Pangilinan J."/>
            <person name="Park H.-J."/>
            <person name="Ramirez L."/>
            <person name="Alfaro M."/>
            <person name="Sun H."/>
            <person name="Tritt A."/>
            <person name="Yoshinaga Y."/>
            <person name="Zwiers L.-H."/>
            <person name="Turgeon B."/>
            <person name="Goodwin S."/>
            <person name="Spatafora J."/>
            <person name="Crous P."/>
            <person name="Grigoriev I."/>
        </authorList>
    </citation>
    <scope>NUCLEOTIDE SEQUENCE</scope>
    <source>
        <strain evidence="9">CBS 473.64</strain>
    </source>
</reference>
<keyword evidence="5" id="KW-0863">Zinc-finger</keyword>
<feature type="compositionally biased region" description="Basic residues" evidence="7">
    <location>
        <begin position="8"/>
        <end position="17"/>
    </location>
</feature>
<feature type="compositionally biased region" description="Polar residues" evidence="7">
    <location>
        <begin position="707"/>
        <end position="717"/>
    </location>
</feature>
<dbReference type="PROSITE" id="PS51321">
    <property type="entry name" value="TFIIS_CENTRAL"/>
    <property type="match status" value="1"/>
</dbReference>
<dbReference type="InterPro" id="IPR019786">
    <property type="entry name" value="Zinc_finger_PHD-type_CS"/>
</dbReference>
<feature type="region of interest" description="Disordered" evidence="7">
    <location>
        <begin position="127"/>
        <end position="254"/>
    </location>
</feature>
<evidence type="ECO:0000256" key="1">
    <source>
        <dbReference type="ARBA" id="ARBA00002311"/>
    </source>
</evidence>
<name>A0A6A6RUF7_9PLEO</name>
<feature type="compositionally biased region" description="Basic and acidic residues" evidence="7">
    <location>
        <begin position="412"/>
        <end position="427"/>
    </location>
</feature>
<dbReference type="GO" id="GO:0031440">
    <property type="term" value="P:regulation of mRNA 3'-end processing"/>
    <property type="evidence" value="ECO:0007669"/>
    <property type="project" value="TreeGrafter"/>
</dbReference>
<dbReference type="GO" id="GO:0006362">
    <property type="term" value="P:transcription elongation by RNA polymerase I"/>
    <property type="evidence" value="ECO:0007669"/>
    <property type="project" value="TreeGrafter"/>
</dbReference>